<dbReference type="InterPro" id="IPR012347">
    <property type="entry name" value="Ferritin-like"/>
</dbReference>
<dbReference type="Proteomes" id="UP000494329">
    <property type="component" value="Unassembled WGS sequence"/>
</dbReference>
<dbReference type="RefSeq" id="WP_217478101.1">
    <property type="nucleotide sequence ID" value="NZ_CADIKF010000014.1"/>
</dbReference>
<dbReference type="PANTHER" id="PTHR34400:SF4">
    <property type="entry name" value="MEMBRANE PROTEIN"/>
    <property type="match status" value="1"/>
</dbReference>
<proteinExistence type="predicted"/>
<feature type="domain" description="Iminophenyl-pyruvate dimer synthase" evidence="2">
    <location>
        <begin position="14"/>
        <end position="237"/>
    </location>
</feature>
<dbReference type="EMBL" id="CADIKF010000014">
    <property type="protein sequence ID" value="CAB3755677.1"/>
    <property type="molecule type" value="Genomic_DNA"/>
</dbReference>
<name>A0A6J5DQ27_9BURK</name>
<keyword evidence="4" id="KW-1185">Reference proteome</keyword>
<dbReference type="AlphaFoldDB" id="A0A6J5DQ27"/>
<sequence>MTLQDEKEALYPLLQTALELELSTIPPYLIALLSIRRDANRGSAELIRSVMMEEMLHMVLVGNLMSSIGGRVRLGSGQVPRFPVRLAFQGKAFRFREFDVDLRRFSPEALQTFLQIEIPDALVSRGRSPAAAPDLDISGLTIGEFYTMLGERLRKLCEAYGEPHVFCGDSRKQVGEQYYWAGSGKPVVVSNLASALEALETIVSQGEGCHGSIDDDDAIDFNQPTEFAHYFRFNEIRCGRHYRVGDSAFDPPGGEPLRVDYEAVYPIKTNPKHSDYAPGSKLAELNEHFNQQYSLLLTQIETALNGVPSVLYDAITGGMHRLTPIAIEMMSLPVDDRADSPHGAPSFEWAEPPSDLARSGGPSAGRLPG</sequence>
<organism evidence="3 4">
    <name type="scientific">Paraburkholderia solisilvae</name>
    <dbReference type="NCBI Taxonomy" id="624376"/>
    <lineage>
        <taxon>Bacteria</taxon>
        <taxon>Pseudomonadati</taxon>
        <taxon>Pseudomonadota</taxon>
        <taxon>Betaproteobacteria</taxon>
        <taxon>Burkholderiales</taxon>
        <taxon>Burkholderiaceae</taxon>
        <taxon>Paraburkholderia</taxon>
    </lineage>
</organism>
<gene>
    <name evidence="3" type="ORF">LMG29739_02243</name>
</gene>
<dbReference type="Gene3D" id="1.20.1260.10">
    <property type="match status" value="1"/>
</dbReference>
<evidence type="ECO:0000259" key="2">
    <source>
        <dbReference type="Pfam" id="PF12902"/>
    </source>
</evidence>
<evidence type="ECO:0000313" key="4">
    <source>
        <dbReference type="Proteomes" id="UP000494329"/>
    </source>
</evidence>
<accession>A0A6J5DQ27</accession>
<dbReference type="InterPro" id="IPR009078">
    <property type="entry name" value="Ferritin-like_SF"/>
</dbReference>
<dbReference type="InterPro" id="IPR026820">
    <property type="entry name" value="VioB/RebD_dom"/>
</dbReference>
<dbReference type="PANTHER" id="PTHR34400">
    <property type="match status" value="1"/>
</dbReference>
<dbReference type="SUPFAM" id="SSF47240">
    <property type="entry name" value="Ferritin-like"/>
    <property type="match status" value="1"/>
</dbReference>
<feature type="region of interest" description="Disordered" evidence="1">
    <location>
        <begin position="336"/>
        <end position="369"/>
    </location>
</feature>
<protein>
    <recommendedName>
        <fullName evidence="2">Iminophenyl-pyruvate dimer synthase domain-containing protein</fullName>
    </recommendedName>
</protein>
<reference evidence="3 4" key="1">
    <citation type="submission" date="2020-04" db="EMBL/GenBank/DDBJ databases">
        <authorList>
            <person name="De Canck E."/>
        </authorList>
    </citation>
    <scope>NUCLEOTIDE SEQUENCE [LARGE SCALE GENOMIC DNA]</scope>
    <source>
        <strain evidence="3 4">LMG 29739</strain>
    </source>
</reference>
<dbReference type="Pfam" id="PF12902">
    <property type="entry name" value="Ferritin-like"/>
    <property type="match status" value="1"/>
</dbReference>
<evidence type="ECO:0000256" key="1">
    <source>
        <dbReference type="SAM" id="MobiDB-lite"/>
    </source>
</evidence>
<evidence type="ECO:0000313" key="3">
    <source>
        <dbReference type="EMBL" id="CAB3755677.1"/>
    </source>
</evidence>